<sequence length="230" mass="25769">MNPRIGVFFLALACLIAFVSYRNPHISAVLTWVFVGLVIVGLGYIKIGPSIYGKQQDGRLRIVNILVLLPFLLFTWLIWHIQRMLTREACWNEVSPGLYVGRRAFLYELPSTDVLIIDLTAEFPAPRSIRLLPGYRCLPTLDATVPLDISQMQKLVSEAVNTPGRVYIHCANGHGRSVTLAAVILLERRLALNPLSAVTLIKSARPAIRLNSIQLNFLDGWSKYANISFK</sequence>
<accession>A0A8E6EV86</accession>
<dbReference type="InterPro" id="IPR000387">
    <property type="entry name" value="Tyr_Pase_dom"/>
</dbReference>
<reference evidence="3" key="1">
    <citation type="submission" date="2021-05" db="EMBL/GenBank/DDBJ databases">
        <title>Complete genome sequence of the cellulolytic planctomycete Telmatocola sphagniphila SP2T and characterization of the first cellulase from planctomycetes.</title>
        <authorList>
            <person name="Rakitin A.L."/>
            <person name="Beletsky A.V."/>
            <person name="Naumoff D.G."/>
            <person name="Kulichevskaya I.S."/>
            <person name="Mardanov A.V."/>
            <person name="Ravin N.V."/>
            <person name="Dedysh S.N."/>
        </authorList>
    </citation>
    <scope>NUCLEOTIDE SEQUENCE</scope>
    <source>
        <strain evidence="3">SP2T</strain>
    </source>
</reference>
<dbReference type="Proteomes" id="UP000676194">
    <property type="component" value="Chromosome"/>
</dbReference>
<proteinExistence type="predicted"/>
<dbReference type="EMBL" id="CP074694">
    <property type="protein sequence ID" value="QVL32272.1"/>
    <property type="molecule type" value="Genomic_DNA"/>
</dbReference>
<evidence type="ECO:0000313" key="3">
    <source>
        <dbReference type="EMBL" id="QVL32272.1"/>
    </source>
</evidence>
<dbReference type="PROSITE" id="PS50056">
    <property type="entry name" value="TYR_PHOSPHATASE_2"/>
    <property type="match status" value="1"/>
</dbReference>
<keyword evidence="1" id="KW-1133">Transmembrane helix</keyword>
<evidence type="ECO:0000313" key="4">
    <source>
        <dbReference type="Proteomes" id="UP000676194"/>
    </source>
</evidence>
<dbReference type="KEGG" id="tsph:KIH39_26150"/>
<dbReference type="Gene3D" id="3.90.190.10">
    <property type="entry name" value="Protein tyrosine phosphatase superfamily"/>
    <property type="match status" value="1"/>
</dbReference>
<evidence type="ECO:0000259" key="2">
    <source>
        <dbReference type="PROSITE" id="PS50056"/>
    </source>
</evidence>
<gene>
    <name evidence="3" type="ORF">KIH39_26150</name>
</gene>
<evidence type="ECO:0000256" key="1">
    <source>
        <dbReference type="SAM" id="Phobius"/>
    </source>
</evidence>
<keyword evidence="1" id="KW-0472">Membrane</keyword>
<dbReference type="InterPro" id="IPR029021">
    <property type="entry name" value="Prot-tyrosine_phosphatase-like"/>
</dbReference>
<feature type="transmembrane region" description="Helical" evidence="1">
    <location>
        <begin position="32"/>
        <end position="48"/>
    </location>
</feature>
<dbReference type="PANTHER" id="PTHR47216">
    <property type="match status" value="1"/>
</dbReference>
<organism evidence="3 4">
    <name type="scientific">Telmatocola sphagniphila</name>
    <dbReference type="NCBI Taxonomy" id="1123043"/>
    <lineage>
        <taxon>Bacteria</taxon>
        <taxon>Pseudomonadati</taxon>
        <taxon>Planctomycetota</taxon>
        <taxon>Planctomycetia</taxon>
        <taxon>Gemmatales</taxon>
        <taxon>Gemmataceae</taxon>
    </lineage>
</organism>
<keyword evidence="1" id="KW-0812">Transmembrane</keyword>
<feature type="domain" description="Tyrosine specific protein phosphatases" evidence="2">
    <location>
        <begin position="147"/>
        <end position="216"/>
    </location>
</feature>
<feature type="transmembrane region" description="Helical" evidence="1">
    <location>
        <begin position="60"/>
        <end position="79"/>
    </location>
</feature>
<name>A0A8E6EV86_9BACT</name>
<dbReference type="AlphaFoldDB" id="A0A8E6EV86"/>
<dbReference type="SUPFAM" id="SSF52799">
    <property type="entry name" value="(Phosphotyrosine protein) phosphatases II"/>
    <property type="match status" value="1"/>
</dbReference>
<dbReference type="PANTHER" id="PTHR47216:SF4">
    <property type="entry name" value="OS01G0859400 PROTEIN"/>
    <property type="match status" value="1"/>
</dbReference>
<keyword evidence="4" id="KW-1185">Reference proteome</keyword>
<protein>
    <submittedName>
        <fullName evidence="3">Dual specificity protein phosphatase family protein</fullName>
    </submittedName>
</protein>